<protein>
    <submittedName>
        <fullName evidence="2">Alpha/beta fold hydrolase</fullName>
    </submittedName>
</protein>
<comment type="caution">
    <text evidence="2">The sequence shown here is derived from an EMBL/GenBank/DDBJ whole genome shotgun (WGS) entry which is preliminary data.</text>
</comment>
<name>A0ABW8SLN1_9CLOT</name>
<reference evidence="2 3" key="1">
    <citation type="submission" date="2024-11" db="EMBL/GenBank/DDBJ databases">
        <authorList>
            <person name="Heng Y.C."/>
            <person name="Lim A.C.H."/>
            <person name="Lee J.K.Y."/>
            <person name="Kittelmann S."/>
        </authorList>
    </citation>
    <scope>NUCLEOTIDE SEQUENCE [LARGE SCALE GENOMIC DNA]</scope>
    <source>
        <strain evidence="2 3">WILCCON 0269</strain>
    </source>
</reference>
<evidence type="ECO:0000313" key="3">
    <source>
        <dbReference type="Proteomes" id="UP001623660"/>
    </source>
</evidence>
<dbReference type="Pfam" id="PF00561">
    <property type="entry name" value="Abhydrolase_1"/>
    <property type="match status" value="1"/>
</dbReference>
<feature type="domain" description="AB hydrolase-1" evidence="1">
    <location>
        <begin position="28"/>
        <end position="131"/>
    </location>
</feature>
<dbReference type="Gene3D" id="3.40.50.1820">
    <property type="entry name" value="alpha/beta hydrolase"/>
    <property type="match status" value="1"/>
</dbReference>
<dbReference type="GO" id="GO:0016787">
    <property type="term" value="F:hydrolase activity"/>
    <property type="evidence" value="ECO:0007669"/>
    <property type="project" value="UniProtKB-KW"/>
</dbReference>
<keyword evidence="3" id="KW-1185">Reference proteome</keyword>
<organism evidence="2 3">
    <name type="scientific">Candidatus Clostridium eludens</name>
    <dbReference type="NCBI Taxonomy" id="3381663"/>
    <lineage>
        <taxon>Bacteria</taxon>
        <taxon>Bacillati</taxon>
        <taxon>Bacillota</taxon>
        <taxon>Clostridia</taxon>
        <taxon>Eubacteriales</taxon>
        <taxon>Clostridiaceae</taxon>
        <taxon>Clostridium</taxon>
    </lineage>
</organism>
<gene>
    <name evidence="2" type="ORF">ACJDU8_15375</name>
</gene>
<dbReference type="Proteomes" id="UP001623660">
    <property type="component" value="Unassembled WGS sequence"/>
</dbReference>
<evidence type="ECO:0000313" key="2">
    <source>
        <dbReference type="EMBL" id="MFL0196930.1"/>
    </source>
</evidence>
<proteinExistence type="predicted"/>
<dbReference type="InterPro" id="IPR029058">
    <property type="entry name" value="AB_hydrolase_fold"/>
</dbReference>
<evidence type="ECO:0000259" key="1">
    <source>
        <dbReference type="Pfam" id="PF00561"/>
    </source>
</evidence>
<dbReference type="InterPro" id="IPR050471">
    <property type="entry name" value="AB_hydrolase"/>
</dbReference>
<dbReference type="SUPFAM" id="SSF53474">
    <property type="entry name" value="alpha/beta-Hydrolases"/>
    <property type="match status" value="1"/>
</dbReference>
<dbReference type="PANTHER" id="PTHR43433:SF5">
    <property type="entry name" value="AB HYDROLASE-1 DOMAIN-CONTAINING PROTEIN"/>
    <property type="match status" value="1"/>
</dbReference>
<dbReference type="EMBL" id="JBJHZX010000023">
    <property type="protein sequence ID" value="MFL0196930.1"/>
    <property type="molecule type" value="Genomic_DNA"/>
</dbReference>
<dbReference type="InterPro" id="IPR000073">
    <property type="entry name" value="AB_hydrolase_1"/>
</dbReference>
<dbReference type="PANTHER" id="PTHR43433">
    <property type="entry name" value="HYDROLASE, ALPHA/BETA FOLD FAMILY PROTEIN"/>
    <property type="match status" value="1"/>
</dbReference>
<keyword evidence="2" id="KW-0378">Hydrolase</keyword>
<accession>A0ABW8SLN1</accession>
<sequence length="291" mass="32184">MSRITFYDGKVSTEGDELYYKVRGEGKPILFIAPAGGNGDGYYPVACILADEYKVITYDRRANARSTKNFPNDFDIRQQSRDALAVLNAAGETSAIVVGNSSGAVIALDLATAYPEAVHAAVIHEAAIPSVLADAEAVKWSEFFKSCYELGKRKGAAWGAMKFYFGVELPAVRLMMATMKVLKYMKQDKTTCNVERIPSKEASDILLFNELLPVTGYRPDFDALRNSGVKIFIGCGQYGLKKNAWYAKAAKILADRLSCDFVTFPGHHGEYMSSPILWEKVLRETIRKAGW</sequence>
<dbReference type="RefSeq" id="WP_406793034.1">
    <property type="nucleotide sequence ID" value="NZ_JBJHZX010000023.1"/>
</dbReference>